<organism evidence="2 3">
    <name type="scientific">Nonomuraea glycinis</name>
    <dbReference type="NCBI Taxonomy" id="2047744"/>
    <lineage>
        <taxon>Bacteria</taxon>
        <taxon>Bacillati</taxon>
        <taxon>Actinomycetota</taxon>
        <taxon>Actinomycetes</taxon>
        <taxon>Streptosporangiales</taxon>
        <taxon>Streptosporangiaceae</taxon>
        <taxon>Nonomuraea</taxon>
    </lineage>
</organism>
<evidence type="ECO:0000313" key="3">
    <source>
        <dbReference type="Proteomes" id="UP000660745"/>
    </source>
</evidence>
<feature type="transmembrane region" description="Helical" evidence="1">
    <location>
        <begin position="141"/>
        <end position="161"/>
    </location>
</feature>
<gene>
    <name evidence="2" type="ORF">GCM10012278_54690</name>
</gene>
<keyword evidence="1" id="KW-0812">Transmembrane</keyword>
<feature type="transmembrane region" description="Helical" evidence="1">
    <location>
        <begin position="80"/>
        <end position="104"/>
    </location>
</feature>
<evidence type="ECO:0000313" key="2">
    <source>
        <dbReference type="EMBL" id="GGP11369.1"/>
    </source>
</evidence>
<protein>
    <submittedName>
        <fullName evidence="2">Uncharacterized protein</fullName>
    </submittedName>
</protein>
<reference evidence="2" key="2">
    <citation type="submission" date="2020-09" db="EMBL/GenBank/DDBJ databases">
        <authorList>
            <person name="Sun Q."/>
            <person name="Zhou Y."/>
        </authorList>
    </citation>
    <scope>NUCLEOTIDE SEQUENCE</scope>
    <source>
        <strain evidence="2">CGMCC 4.7430</strain>
    </source>
</reference>
<dbReference type="AlphaFoldDB" id="A0A918A8R1"/>
<dbReference type="Proteomes" id="UP000660745">
    <property type="component" value="Unassembled WGS sequence"/>
</dbReference>
<name>A0A918A8R1_9ACTN</name>
<keyword evidence="1" id="KW-1133">Transmembrane helix</keyword>
<keyword evidence="3" id="KW-1185">Reference proteome</keyword>
<keyword evidence="1" id="KW-0472">Membrane</keyword>
<proteinExistence type="predicted"/>
<evidence type="ECO:0000256" key="1">
    <source>
        <dbReference type="SAM" id="Phobius"/>
    </source>
</evidence>
<feature type="transmembrane region" description="Helical" evidence="1">
    <location>
        <begin position="173"/>
        <end position="192"/>
    </location>
</feature>
<feature type="transmembrane region" description="Helical" evidence="1">
    <location>
        <begin position="57"/>
        <end position="74"/>
    </location>
</feature>
<reference evidence="2" key="1">
    <citation type="journal article" date="2014" name="Int. J. Syst. Evol. Microbiol.">
        <title>Complete genome sequence of Corynebacterium casei LMG S-19264T (=DSM 44701T), isolated from a smear-ripened cheese.</title>
        <authorList>
            <consortium name="US DOE Joint Genome Institute (JGI-PGF)"/>
            <person name="Walter F."/>
            <person name="Albersmeier A."/>
            <person name="Kalinowski J."/>
            <person name="Ruckert C."/>
        </authorList>
    </citation>
    <scope>NUCLEOTIDE SEQUENCE</scope>
    <source>
        <strain evidence="2">CGMCC 4.7430</strain>
    </source>
</reference>
<sequence>MLAAFLGGLVVGLLGVLAAGLGPGWVGHVYDPYAYLALTLAVGASASGFGWALLTTFLATVATLAAAVSGVIGGESRFDVIGGSAAGLNWTLALLVGIGLLAYVTRRSDRWGDYAAGVIGAALLADVVDRATPGFIGDERAFWPLPALLIGAVAVAVVIALRGSAGARIRALACTAVLTGLFAAAIGGWSAVAG</sequence>
<accession>A0A918A8R1</accession>
<dbReference type="EMBL" id="BMNK01000010">
    <property type="protein sequence ID" value="GGP11369.1"/>
    <property type="molecule type" value="Genomic_DNA"/>
</dbReference>
<comment type="caution">
    <text evidence="2">The sequence shown here is derived from an EMBL/GenBank/DDBJ whole genome shotgun (WGS) entry which is preliminary data.</text>
</comment>